<gene>
    <name evidence="1" type="ORF">P153DRAFT_212521</name>
</gene>
<reference evidence="1" key="1">
    <citation type="journal article" date="2020" name="Stud. Mycol.">
        <title>101 Dothideomycetes genomes: a test case for predicting lifestyles and emergence of pathogens.</title>
        <authorList>
            <person name="Haridas S."/>
            <person name="Albert R."/>
            <person name="Binder M."/>
            <person name="Bloem J."/>
            <person name="Labutti K."/>
            <person name="Salamov A."/>
            <person name="Andreopoulos B."/>
            <person name="Baker S."/>
            <person name="Barry K."/>
            <person name="Bills G."/>
            <person name="Bluhm B."/>
            <person name="Cannon C."/>
            <person name="Castanera R."/>
            <person name="Culley D."/>
            <person name="Daum C."/>
            <person name="Ezra D."/>
            <person name="Gonzalez J."/>
            <person name="Henrissat B."/>
            <person name="Kuo A."/>
            <person name="Liang C."/>
            <person name="Lipzen A."/>
            <person name="Lutzoni F."/>
            <person name="Magnuson J."/>
            <person name="Mondo S."/>
            <person name="Nolan M."/>
            <person name="Ohm R."/>
            <person name="Pangilinan J."/>
            <person name="Park H.-J."/>
            <person name="Ramirez L."/>
            <person name="Alfaro M."/>
            <person name="Sun H."/>
            <person name="Tritt A."/>
            <person name="Yoshinaga Y."/>
            <person name="Zwiers L.-H."/>
            <person name="Turgeon B."/>
            <person name="Goodwin S."/>
            <person name="Spatafora J."/>
            <person name="Crous P."/>
            <person name="Grigoriev I."/>
        </authorList>
    </citation>
    <scope>NUCLEOTIDE SEQUENCE</scope>
    <source>
        <strain evidence="1">CBS 119687</strain>
    </source>
</reference>
<dbReference type="RefSeq" id="XP_033525565.1">
    <property type="nucleotide sequence ID" value="XM_033662573.1"/>
</dbReference>
<protein>
    <submittedName>
        <fullName evidence="1">Uncharacterized protein</fullName>
    </submittedName>
</protein>
<keyword evidence="2" id="KW-1185">Reference proteome</keyword>
<dbReference type="EMBL" id="ML977503">
    <property type="protein sequence ID" value="KAF2131178.1"/>
    <property type="molecule type" value="Genomic_DNA"/>
</dbReference>
<name>A0A6A6AJA0_9PLEO</name>
<organism evidence="1 2">
    <name type="scientific">Dothidotthia symphoricarpi CBS 119687</name>
    <dbReference type="NCBI Taxonomy" id="1392245"/>
    <lineage>
        <taxon>Eukaryota</taxon>
        <taxon>Fungi</taxon>
        <taxon>Dikarya</taxon>
        <taxon>Ascomycota</taxon>
        <taxon>Pezizomycotina</taxon>
        <taxon>Dothideomycetes</taxon>
        <taxon>Pleosporomycetidae</taxon>
        <taxon>Pleosporales</taxon>
        <taxon>Dothidotthiaceae</taxon>
        <taxon>Dothidotthia</taxon>
    </lineage>
</organism>
<dbReference type="GeneID" id="54403005"/>
<evidence type="ECO:0000313" key="1">
    <source>
        <dbReference type="EMBL" id="KAF2131178.1"/>
    </source>
</evidence>
<dbReference type="OrthoDB" id="10614723at2759"/>
<dbReference type="AlphaFoldDB" id="A0A6A6AJA0"/>
<sequence length="79" mass="9105">MYIYPYFHHIPINPFNQPGWHNWLARETFNLKAQGSSPWSGGFFFAVFLASANVMRVWTKKAGDALCGGYIMESVRCSW</sequence>
<dbReference type="Proteomes" id="UP000799771">
    <property type="component" value="Unassembled WGS sequence"/>
</dbReference>
<proteinExistence type="predicted"/>
<accession>A0A6A6AJA0</accession>
<evidence type="ECO:0000313" key="2">
    <source>
        <dbReference type="Proteomes" id="UP000799771"/>
    </source>
</evidence>